<dbReference type="InterPro" id="IPR050491">
    <property type="entry name" value="AmpC-like"/>
</dbReference>
<accession>A0ABV7XZP3</accession>
<sequence length="375" mass="42459">MYRCYLTLSVLALLLVVPNLFLAGVTDPKQYKKNEKMKGDPQTILQLQNLLDQYSKDKPGFTFMAKYDNGVYYDGTAGLASLSPKRNMKANDVFNLASVSKQFTAFAILLLEKDKKLSLDDSVYKFMPELGEYVKPVTISNLIHHTGGISDYMQLAEEKGMIYGDDILTGEESLKHLYELTRTEFIPGTEFEYSNTGYFLLAQIVEKVSGMSIKEFSRTRIFEPLRMTNTFIVDQYPIKQDYVLSYDKQGKVHEVKWNHTGDGAVHSNVHDLMIWGENITSGEVGGKDLVKKFVTPFSPIDVHGKQVAKYEPYAFGLKESKIQNENALEHSGGWESYETNFIRIPSKKLTIAVLANNEEVDAINISHEIAKILLQ</sequence>
<dbReference type="RefSeq" id="WP_290298914.1">
    <property type="nucleotide sequence ID" value="NZ_JAUFQR010000001.1"/>
</dbReference>
<feature type="chain" id="PRO_5045613032" evidence="1">
    <location>
        <begin position="24"/>
        <end position="375"/>
    </location>
</feature>
<keyword evidence="3" id="KW-0378">Hydrolase</keyword>
<keyword evidence="4" id="KW-1185">Reference proteome</keyword>
<dbReference type="GO" id="GO:0016787">
    <property type="term" value="F:hydrolase activity"/>
    <property type="evidence" value="ECO:0007669"/>
    <property type="project" value="UniProtKB-KW"/>
</dbReference>
<gene>
    <name evidence="3" type="ORF">ACFONJ_16775</name>
</gene>
<dbReference type="EC" id="3.-.-.-" evidence="3"/>
<keyword evidence="1" id="KW-0732">Signal</keyword>
<dbReference type="Proteomes" id="UP001595735">
    <property type="component" value="Unassembled WGS sequence"/>
</dbReference>
<dbReference type="PANTHER" id="PTHR46825:SF9">
    <property type="entry name" value="BETA-LACTAMASE-RELATED DOMAIN-CONTAINING PROTEIN"/>
    <property type="match status" value="1"/>
</dbReference>
<dbReference type="SUPFAM" id="SSF56601">
    <property type="entry name" value="beta-lactamase/transpeptidase-like"/>
    <property type="match status" value="1"/>
</dbReference>
<protein>
    <submittedName>
        <fullName evidence="3">Serine hydrolase domain-containing protein</fullName>
        <ecNumber evidence="3">3.-.-.-</ecNumber>
    </submittedName>
</protein>
<feature type="domain" description="Beta-lactamase-related" evidence="2">
    <location>
        <begin position="48"/>
        <end position="361"/>
    </location>
</feature>
<dbReference type="PANTHER" id="PTHR46825">
    <property type="entry name" value="D-ALANYL-D-ALANINE-CARBOXYPEPTIDASE/ENDOPEPTIDASE AMPH"/>
    <property type="match status" value="1"/>
</dbReference>
<evidence type="ECO:0000256" key="1">
    <source>
        <dbReference type="SAM" id="SignalP"/>
    </source>
</evidence>
<reference evidence="4" key="1">
    <citation type="journal article" date="2019" name="Int. J. Syst. Evol. Microbiol.">
        <title>The Global Catalogue of Microorganisms (GCM) 10K type strain sequencing project: providing services to taxonomists for standard genome sequencing and annotation.</title>
        <authorList>
            <consortium name="The Broad Institute Genomics Platform"/>
            <consortium name="The Broad Institute Genome Sequencing Center for Infectious Disease"/>
            <person name="Wu L."/>
            <person name="Ma J."/>
        </authorList>
    </citation>
    <scope>NUCLEOTIDE SEQUENCE [LARGE SCALE GENOMIC DNA]</scope>
    <source>
        <strain evidence="4">CECT 7798</strain>
    </source>
</reference>
<comment type="caution">
    <text evidence="3">The sequence shown here is derived from an EMBL/GenBank/DDBJ whole genome shotgun (WGS) entry which is preliminary data.</text>
</comment>
<evidence type="ECO:0000259" key="2">
    <source>
        <dbReference type="Pfam" id="PF00144"/>
    </source>
</evidence>
<proteinExistence type="predicted"/>
<evidence type="ECO:0000313" key="3">
    <source>
        <dbReference type="EMBL" id="MFC3757634.1"/>
    </source>
</evidence>
<dbReference type="EMBL" id="JBHRYO010000002">
    <property type="protein sequence ID" value="MFC3757634.1"/>
    <property type="molecule type" value="Genomic_DNA"/>
</dbReference>
<evidence type="ECO:0000313" key="4">
    <source>
        <dbReference type="Proteomes" id="UP001595735"/>
    </source>
</evidence>
<dbReference type="Gene3D" id="3.40.710.10">
    <property type="entry name" value="DD-peptidase/beta-lactamase superfamily"/>
    <property type="match status" value="1"/>
</dbReference>
<dbReference type="InterPro" id="IPR001466">
    <property type="entry name" value="Beta-lactam-related"/>
</dbReference>
<organism evidence="3 4">
    <name type="scientific">Chryseobacterium tructae</name>
    <dbReference type="NCBI Taxonomy" id="1037380"/>
    <lineage>
        <taxon>Bacteria</taxon>
        <taxon>Pseudomonadati</taxon>
        <taxon>Bacteroidota</taxon>
        <taxon>Flavobacteriia</taxon>
        <taxon>Flavobacteriales</taxon>
        <taxon>Weeksellaceae</taxon>
        <taxon>Chryseobacterium group</taxon>
        <taxon>Chryseobacterium</taxon>
    </lineage>
</organism>
<feature type="signal peptide" evidence="1">
    <location>
        <begin position="1"/>
        <end position="23"/>
    </location>
</feature>
<name>A0ABV7XZP3_9FLAO</name>
<dbReference type="Pfam" id="PF00144">
    <property type="entry name" value="Beta-lactamase"/>
    <property type="match status" value="1"/>
</dbReference>
<dbReference type="InterPro" id="IPR012338">
    <property type="entry name" value="Beta-lactam/transpept-like"/>
</dbReference>